<feature type="compositionally biased region" description="Basic and acidic residues" evidence="1">
    <location>
        <begin position="230"/>
        <end position="258"/>
    </location>
</feature>
<dbReference type="AlphaFoldDB" id="V5B3B5"/>
<feature type="compositionally biased region" description="Basic residues" evidence="1">
    <location>
        <begin position="295"/>
        <end position="305"/>
    </location>
</feature>
<comment type="caution">
    <text evidence="3">The sequence shown here is derived from an EMBL/GenBank/DDBJ whole genome shotgun (WGS) entry which is preliminary data.</text>
</comment>
<feature type="compositionally biased region" description="Acidic residues" evidence="1">
    <location>
        <begin position="259"/>
        <end position="280"/>
    </location>
</feature>
<gene>
    <name evidence="3" type="ORF">TCDM_10320</name>
</gene>
<evidence type="ECO:0000313" key="3">
    <source>
        <dbReference type="EMBL" id="ESS62054.1"/>
    </source>
</evidence>
<organism evidence="3 4">
    <name type="scientific">Trypanosoma cruzi Dm28c</name>
    <dbReference type="NCBI Taxonomy" id="1416333"/>
    <lineage>
        <taxon>Eukaryota</taxon>
        <taxon>Discoba</taxon>
        <taxon>Euglenozoa</taxon>
        <taxon>Kinetoplastea</taxon>
        <taxon>Metakinetoplastina</taxon>
        <taxon>Trypanosomatida</taxon>
        <taxon>Trypanosomatidae</taxon>
        <taxon>Trypanosoma</taxon>
        <taxon>Schizotrypanum</taxon>
    </lineage>
</organism>
<feature type="compositionally biased region" description="Low complexity" evidence="1">
    <location>
        <begin position="180"/>
        <end position="192"/>
    </location>
</feature>
<protein>
    <recommendedName>
        <fullName evidence="5">Mucin-associated surface protein (MASP)</fullName>
    </recommendedName>
</protein>
<accession>V5B3B5</accession>
<dbReference type="EMBL" id="AYLP01000215">
    <property type="protein sequence ID" value="ESS62054.1"/>
    <property type="molecule type" value="Genomic_DNA"/>
</dbReference>
<keyword evidence="2" id="KW-0472">Membrane</keyword>
<feature type="compositionally biased region" description="Polar residues" evidence="1">
    <location>
        <begin position="200"/>
        <end position="213"/>
    </location>
</feature>
<feature type="transmembrane region" description="Helical" evidence="2">
    <location>
        <begin position="49"/>
        <end position="76"/>
    </location>
</feature>
<sequence length="327" mass="35736">MKCGMLCGLVGQYELFLFYSVRESCTNKQMFFSLLCRMAHEMKVVPDRFFHIFLTFGSLAGLPTLLFFLFYCFLYFCFARRCASSATALIPSVSWCVQAAGVCCRAVAGCGVALVFLFISLCVDVLLVCAEGCTQLTGVMAMMMAGRVLLVCALCVLWCGAGGGGCSERTQVPPGGVSQGGNNPDGTNNTTDGAGGGVNSGATAKSQLSSESVTDIRVAAAGTDVSATQQHEKQAPETGGEKMKNKNGRTDEKEKKEEGEEDDEEEEEEYEVEEIHEGDDDAKKEESETKEEKKIRRRRRRKSKKMMPTPQRGCQQAVKGRQLYLLM</sequence>
<evidence type="ECO:0000313" key="4">
    <source>
        <dbReference type="Proteomes" id="UP000017861"/>
    </source>
</evidence>
<keyword evidence="2" id="KW-0812">Transmembrane</keyword>
<feature type="compositionally biased region" description="Basic and acidic residues" evidence="1">
    <location>
        <begin position="281"/>
        <end position="294"/>
    </location>
</feature>
<proteinExistence type="predicted"/>
<name>V5B3B5_TRYCR</name>
<reference evidence="3 4" key="1">
    <citation type="journal article" date="2014" name="Genome Announc.">
        <title>Trypanosoma cruzi Clone Dm28c Draft Genome Sequence.</title>
        <authorList>
            <person name="Grisard E.C."/>
            <person name="Teixeira S.M."/>
            <person name="de Almeida L.G."/>
            <person name="Stoco P.H."/>
            <person name="Gerber A.L."/>
            <person name="Talavera-Lopez C."/>
            <person name="Lima O.C."/>
            <person name="Andersson B."/>
            <person name="de Vasconcelos A.T."/>
        </authorList>
    </citation>
    <scope>NUCLEOTIDE SEQUENCE [LARGE SCALE GENOMIC DNA]</scope>
    <source>
        <strain evidence="3 4">Dm28c</strain>
    </source>
</reference>
<keyword evidence="2" id="KW-1133">Transmembrane helix</keyword>
<feature type="region of interest" description="Disordered" evidence="1">
    <location>
        <begin position="172"/>
        <end position="327"/>
    </location>
</feature>
<evidence type="ECO:0000256" key="1">
    <source>
        <dbReference type="SAM" id="MobiDB-lite"/>
    </source>
</evidence>
<evidence type="ECO:0008006" key="5">
    <source>
        <dbReference type="Google" id="ProtNLM"/>
    </source>
</evidence>
<evidence type="ECO:0000256" key="2">
    <source>
        <dbReference type="SAM" id="Phobius"/>
    </source>
</evidence>
<feature type="transmembrane region" description="Helical" evidence="2">
    <location>
        <begin position="145"/>
        <end position="164"/>
    </location>
</feature>
<dbReference type="Proteomes" id="UP000017861">
    <property type="component" value="Unassembled WGS sequence"/>
</dbReference>
<dbReference type="VEuPathDB" id="TriTrypDB:TCDM_10320"/>
<feature type="transmembrane region" description="Helical" evidence="2">
    <location>
        <begin position="114"/>
        <end position="133"/>
    </location>
</feature>